<protein>
    <submittedName>
        <fullName evidence="6">Helix-turn-helix transcriptional regulator</fullName>
    </submittedName>
</protein>
<evidence type="ECO:0000259" key="5">
    <source>
        <dbReference type="PROSITE" id="PS50043"/>
    </source>
</evidence>
<dbReference type="CDD" id="cd06170">
    <property type="entry name" value="LuxR_C_like"/>
    <property type="match status" value="1"/>
</dbReference>
<dbReference type="PANTHER" id="PTHR44688">
    <property type="entry name" value="DNA-BINDING TRANSCRIPTIONAL ACTIVATOR DEVR_DOSR"/>
    <property type="match status" value="1"/>
</dbReference>
<dbReference type="Proteomes" id="UP000501058">
    <property type="component" value="Chromosome"/>
</dbReference>
<dbReference type="SUPFAM" id="SSF46894">
    <property type="entry name" value="C-terminal effector domain of the bipartite response regulators"/>
    <property type="match status" value="1"/>
</dbReference>
<feature type="domain" description="HTH luxR-type" evidence="5">
    <location>
        <begin position="63"/>
        <end position="128"/>
    </location>
</feature>
<dbReference type="GO" id="GO:0003677">
    <property type="term" value="F:DNA binding"/>
    <property type="evidence" value="ECO:0007669"/>
    <property type="project" value="UniProtKB-KW"/>
</dbReference>
<dbReference type="InterPro" id="IPR000792">
    <property type="entry name" value="Tscrpt_reg_LuxR_C"/>
</dbReference>
<feature type="region of interest" description="Disordered" evidence="4">
    <location>
        <begin position="121"/>
        <end position="158"/>
    </location>
</feature>
<gene>
    <name evidence="6" type="ORF">G7070_05430</name>
</gene>
<dbReference type="PANTHER" id="PTHR44688:SF16">
    <property type="entry name" value="DNA-BINDING TRANSCRIPTIONAL ACTIVATOR DEVR_DOSR"/>
    <property type="match status" value="1"/>
</dbReference>
<dbReference type="InterPro" id="IPR016032">
    <property type="entry name" value="Sig_transdc_resp-reg_C-effctor"/>
</dbReference>
<proteinExistence type="predicted"/>
<evidence type="ECO:0000256" key="1">
    <source>
        <dbReference type="ARBA" id="ARBA00023015"/>
    </source>
</evidence>
<evidence type="ECO:0000313" key="6">
    <source>
        <dbReference type="EMBL" id="QIK73822.1"/>
    </source>
</evidence>
<dbReference type="InterPro" id="IPR036388">
    <property type="entry name" value="WH-like_DNA-bd_sf"/>
</dbReference>
<feature type="compositionally biased region" description="Polar residues" evidence="4">
    <location>
        <begin position="146"/>
        <end position="158"/>
    </location>
</feature>
<dbReference type="PRINTS" id="PR00038">
    <property type="entry name" value="HTHLUXR"/>
</dbReference>
<dbReference type="AlphaFoldDB" id="A0A6G7YAH3"/>
<keyword evidence="7" id="KW-1185">Reference proteome</keyword>
<organism evidence="6 7">
    <name type="scientific">Propioniciclava coleopterorum</name>
    <dbReference type="NCBI Taxonomy" id="2714937"/>
    <lineage>
        <taxon>Bacteria</taxon>
        <taxon>Bacillati</taxon>
        <taxon>Actinomycetota</taxon>
        <taxon>Actinomycetes</taxon>
        <taxon>Propionibacteriales</taxon>
        <taxon>Propionibacteriaceae</taxon>
        <taxon>Propioniciclava</taxon>
    </lineage>
</organism>
<dbReference type="SMART" id="SM00421">
    <property type="entry name" value="HTH_LUXR"/>
    <property type="match status" value="1"/>
</dbReference>
<sequence>MRLFSAVLAEDWARACDVAGLPRPGALDDLLVETFDLLERNGAAPWNARLRRLVGGSPEPSRQDALLAALTAREREVALLAAQGLTNKKIAARLFVTVRTAEYHVHNALTKLGMASRADLRDAFGTTGEPDPAGAPEPPQDAAQPGTSAIVSESLPTA</sequence>
<evidence type="ECO:0000256" key="4">
    <source>
        <dbReference type="SAM" id="MobiDB-lite"/>
    </source>
</evidence>
<keyword evidence="2" id="KW-0238">DNA-binding</keyword>
<accession>A0A6G7YAH3</accession>
<dbReference type="GO" id="GO:0006355">
    <property type="term" value="P:regulation of DNA-templated transcription"/>
    <property type="evidence" value="ECO:0007669"/>
    <property type="project" value="InterPro"/>
</dbReference>
<evidence type="ECO:0000313" key="7">
    <source>
        <dbReference type="Proteomes" id="UP000501058"/>
    </source>
</evidence>
<keyword evidence="1" id="KW-0805">Transcription regulation</keyword>
<dbReference type="PROSITE" id="PS50043">
    <property type="entry name" value="HTH_LUXR_2"/>
    <property type="match status" value="1"/>
</dbReference>
<reference evidence="6 7" key="1">
    <citation type="submission" date="2020-03" db="EMBL/GenBank/DDBJ databases">
        <title>Propioniciclava sp. nov., isolated from Hydrophilus acuminatus.</title>
        <authorList>
            <person name="Hyun D.-W."/>
            <person name="Bae J.-W."/>
        </authorList>
    </citation>
    <scope>NUCLEOTIDE SEQUENCE [LARGE SCALE GENOMIC DNA]</scope>
    <source>
        <strain evidence="6 7">HDW11</strain>
    </source>
</reference>
<dbReference type="KEGG" id="prv:G7070_05430"/>
<evidence type="ECO:0000256" key="2">
    <source>
        <dbReference type="ARBA" id="ARBA00023125"/>
    </source>
</evidence>
<dbReference type="Gene3D" id="1.10.10.10">
    <property type="entry name" value="Winged helix-like DNA-binding domain superfamily/Winged helix DNA-binding domain"/>
    <property type="match status" value="1"/>
</dbReference>
<evidence type="ECO:0000256" key="3">
    <source>
        <dbReference type="ARBA" id="ARBA00023163"/>
    </source>
</evidence>
<name>A0A6G7YAH3_9ACTN</name>
<keyword evidence="3" id="KW-0804">Transcription</keyword>
<dbReference type="Pfam" id="PF00196">
    <property type="entry name" value="GerE"/>
    <property type="match status" value="1"/>
</dbReference>
<dbReference type="EMBL" id="CP049865">
    <property type="protein sequence ID" value="QIK73822.1"/>
    <property type="molecule type" value="Genomic_DNA"/>
</dbReference>